<keyword evidence="2" id="KW-1185">Reference proteome</keyword>
<protein>
    <submittedName>
        <fullName evidence="1">Uncharacterized protein</fullName>
    </submittedName>
</protein>
<evidence type="ECO:0000313" key="1">
    <source>
        <dbReference type="EMBL" id="GAA3548881.1"/>
    </source>
</evidence>
<evidence type="ECO:0000313" key="2">
    <source>
        <dbReference type="Proteomes" id="UP001501222"/>
    </source>
</evidence>
<proteinExistence type="predicted"/>
<gene>
    <name evidence="1" type="ORF">GCM10022235_15630</name>
</gene>
<accession>A0ABP6WFR2</accession>
<dbReference type="RefSeq" id="WP_344838887.1">
    <property type="nucleotide sequence ID" value="NZ_BAABAA010000002.1"/>
</dbReference>
<organism evidence="1 2">
    <name type="scientific">Kribbella ginsengisoli</name>
    <dbReference type="NCBI Taxonomy" id="363865"/>
    <lineage>
        <taxon>Bacteria</taxon>
        <taxon>Bacillati</taxon>
        <taxon>Actinomycetota</taxon>
        <taxon>Actinomycetes</taxon>
        <taxon>Propionibacteriales</taxon>
        <taxon>Kribbellaceae</taxon>
        <taxon>Kribbella</taxon>
    </lineage>
</organism>
<comment type="caution">
    <text evidence="1">The sequence shown here is derived from an EMBL/GenBank/DDBJ whole genome shotgun (WGS) entry which is preliminary data.</text>
</comment>
<name>A0ABP6WFR2_9ACTN</name>
<dbReference type="Proteomes" id="UP001501222">
    <property type="component" value="Unassembled WGS sequence"/>
</dbReference>
<reference evidence="2" key="1">
    <citation type="journal article" date="2019" name="Int. J. Syst. Evol. Microbiol.">
        <title>The Global Catalogue of Microorganisms (GCM) 10K type strain sequencing project: providing services to taxonomists for standard genome sequencing and annotation.</title>
        <authorList>
            <consortium name="The Broad Institute Genomics Platform"/>
            <consortium name="The Broad Institute Genome Sequencing Center for Infectious Disease"/>
            <person name="Wu L."/>
            <person name="Ma J."/>
        </authorList>
    </citation>
    <scope>NUCLEOTIDE SEQUENCE [LARGE SCALE GENOMIC DNA]</scope>
    <source>
        <strain evidence="2">JCM 16928</strain>
    </source>
</reference>
<sequence length="155" mass="16137">MPDGELVVAGKGKVLRGKVAALLNSRELVLNLGADDGVEVGMRFVILNSKGVDITDPDTGEVIGDVKVPKTVVKVVRVDGPKVSVARTFRVIPGTPGIAAALLASGSWAGTTPRVETLAIGPDTELVAELDDNKSYIKVGDTAELTVGDEFDDVK</sequence>
<dbReference type="EMBL" id="BAABAA010000002">
    <property type="protein sequence ID" value="GAA3548881.1"/>
    <property type="molecule type" value="Genomic_DNA"/>
</dbReference>